<comment type="caution">
    <text evidence="7">The sequence shown here is derived from an EMBL/GenBank/DDBJ whole genome shotgun (WGS) entry which is preliminary data.</text>
</comment>
<name>A0A0J6S1U3_9HYPH</name>
<dbReference type="SUPFAM" id="SSF102645">
    <property type="entry name" value="CoaB-like"/>
    <property type="match status" value="1"/>
</dbReference>
<comment type="catalytic activity">
    <reaction evidence="3 4">
        <text>(R)-4'-phosphopantothenate + L-cysteine + CTP = N-[(R)-4-phosphopantothenoyl]-L-cysteine + CMP + diphosphate + H(+)</text>
        <dbReference type="Rhea" id="RHEA:19397"/>
        <dbReference type="ChEBI" id="CHEBI:10986"/>
        <dbReference type="ChEBI" id="CHEBI:15378"/>
        <dbReference type="ChEBI" id="CHEBI:33019"/>
        <dbReference type="ChEBI" id="CHEBI:35235"/>
        <dbReference type="ChEBI" id="CHEBI:37563"/>
        <dbReference type="ChEBI" id="CHEBI:59458"/>
        <dbReference type="ChEBI" id="CHEBI:60377"/>
        <dbReference type="EC" id="6.3.2.5"/>
    </reaction>
</comment>
<comment type="pathway">
    <text evidence="3 4">Cofactor biosynthesis; coenzyme A biosynthesis; CoA from (R)-pantothenate: step 3/5.</text>
</comment>
<dbReference type="Gene3D" id="3.40.50.10300">
    <property type="entry name" value="CoaB-like"/>
    <property type="match status" value="1"/>
</dbReference>
<dbReference type="SUPFAM" id="SSF52507">
    <property type="entry name" value="Homo-oligomeric flavin-containing Cys decarboxylases, HFCD"/>
    <property type="match status" value="1"/>
</dbReference>
<dbReference type="RefSeq" id="WP_048467519.1">
    <property type="nucleotide sequence ID" value="NZ_LABX01000295.1"/>
</dbReference>
<protein>
    <recommendedName>
        <fullName evidence="3">Coenzyme A biosynthesis bifunctional protein CoaBC</fullName>
    </recommendedName>
    <alternativeName>
        <fullName evidence="3">DNA/pantothenate metabolism flavoprotein</fullName>
    </alternativeName>
    <alternativeName>
        <fullName evidence="3">Phosphopantothenoylcysteine synthetase/decarboxylase</fullName>
        <shortName evidence="3">PPCS-PPCDC</shortName>
    </alternativeName>
    <domain>
        <recommendedName>
            <fullName evidence="3">Phosphopantothenoylcysteine decarboxylase</fullName>
            <shortName evidence="3">PPC decarboxylase</shortName>
            <shortName evidence="3">PPC-DC</shortName>
            <ecNumber evidence="3">4.1.1.36</ecNumber>
        </recommendedName>
        <alternativeName>
            <fullName evidence="3">CoaC</fullName>
        </alternativeName>
    </domain>
    <domain>
        <recommendedName>
            <fullName evidence="3">Phosphopantothenate--cysteine ligase</fullName>
            <ecNumber evidence="3">6.3.2.5</ecNumber>
        </recommendedName>
        <alternativeName>
            <fullName evidence="3">CoaB</fullName>
        </alternativeName>
        <alternativeName>
            <fullName evidence="3">Phosphopantothenoylcysteine synthetase</fullName>
            <shortName evidence="3">PPC synthetase</shortName>
            <shortName evidence="3">PPC-S</shortName>
        </alternativeName>
    </domain>
</protein>
<evidence type="ECO:0000256" key="3">
    <source>
        <dbReference type="HAMAP-Rule" id="MF_02225"/>
    </source>
</evidence>
<feature type="domain" description="Flavoprotein" evidence="5">
    <location>
        <begin position="8"/>
        <end position="178"/>
    </location>
</feature>
<comment type="similarity">
    <text evidence="3 4">In the C-terminal section; belongs to the PPC synthetase family.</text>
</comment>
<comment type="function">
    <text evidence="3">Catalyzes two sequential steps in the biosynthesis of coenzyme A. In the first step cysteine is conjugated to 4'-phosphopantothenate to form 4-phosphopantothenoylcysteine. In the second step the latter compound is decarboxylated to form 4'-phosphopantotheine.</text>
</comment>
<dbReference type="EMBL" id="LABX01000295">
    <property type="protein sequence ID" value="KMO27532.1"/>
    <property type="molecule type" value="Genomic_DNA"/>
</dbReference>
<comment type="similarity">
    <text evidence="3 4">In the N-terminal section; belongs to the HFCD (homo-oligomeric flavin containing Cys decarboxylase) superfamily.</text>
</comment>
<proteinExistence type="inferred from homology"/>
<dbReference type="InterPro" id="IPR036551">
    <property type="entry name" value="Flavin_trans-like"/>
</dbReference>
<keyword evidence="3" id="KW-0460">Magnesium</keyword>
<evidence type="ECO:0000256" key="4">
    <source>
        <dbReference type="RuleBase" id="RU364078"/>
    </source>
</evidence>
<comment type="cofactor">
    <cofactor evidence="3">
        <name>Mg(2+)</name>
        <dbReference type="ChEBI" id="CHEBI:18420"/>
    </cofactor>
</comment>
<sequence length="413" mass="42674">MGALDGTRVLLVIGGGIAAYKALDLIRRLRERGASVRCVLTKGAQEFVTPLAAAALSGQRAHTDLFDRADEADIGHIRLARDADAVVVAPATANTLARMAGGHAPDLASTVLLATTLPILIAPAMNVRMWLHPATQRNLALLTGDGVAVVGPNVGRMAEAETGPGRMAEPDEIADAVEALLARGAPLASRPDRGTLLAGRHLLVTSGPTHEPIDPVRYLANRSSGKQGHAIAAAAAAAGARVTLISGPVTLADPPGVTVMRIETAREMLAAVEAALPADIAVFAAAVADWRPATFGDEKIKKGPEGPPPLALTENPDILATIAHRQQGRPPLVVGFAAETTDVIAHARAKIARKGCDLIVANDVSAATGVMGGDRNAVHLIGRDGSLESWPTLAKDEVARRLVARLAELAPSP</sequence>
<dbReference type="Pfam" id="PF02441">
    <property type="entry name" value="Flavoprotein"/>
    <property type="match status" value="1"/>
</dbReference>
<dbReference type="EC" id="6.3.2.5" evidence="3"/>
<dbReference type="GO" id="GO:0004633">
    <property type="term" value="F:phosphopantothenoylcysteine decarboxylase activity"/>
    <property type="evidence" value="ECO:0007669"/>
    <property type="project" value="UniProtKB-UniRule"/>
</dbReference>
<dbReference type="GO" id="GO:0004632">
    <property type="term" value="F:phosphopantothenate--cysteine ligase activity"/>
    <property type="evidence" value="ECO:0007669"/>
    <property type="project" value="UniProtKB-UniRule"/>
</dbReference>
<evidence type="ECO:0000313" key="7">
    <source>
        <dbReference type="EMBL" id="KMO27532.1"/>
    </source>
</evidence>
<dbReference type="HAMAP" id="MF_02225">
    <property type="entry name" value="CoaBC"/>
    <property type="match status" value="1"/>
</dbReference>
<dbReference type="OrthoDB" id="9802554at2"/>
<keyword evidence="3 4" id="KW-0285">Flavoprotein</keyword>
<accession>A0A0J6S1U3</accession>
<dbReference type="EC" id="4.1.1.36" evidence="3"/>
<comment type="cofactor">
    <cofactor evidence="3">
        <name>FMN</name>
        <dbReference type="ChEBI" id="CHEBI:58210"/>
    </cofactor>
    <text evidence="3">Binds 1 FMN per subunit.</text>
</comment>
<dbReference type="AlphaFoldDB" id="A0A0J6S1U3"/>
<comment type="function">
    <text evidence="4">Catalyzes two steps in the biosynthesis of coenzyme A. In the first step cysteine is conjugated to 4'-phosphopantothenate to form 4-phosphopantothenoylcysteine, in the latter compound is decarboxylated to form 4'-phosphopantotheine.</text>
</comment>
<feature type="binding site" evidence="3">
    <location>
        <begin position="316"/>
        <end position="319"/>
    </location>
    <ligand>
        <name>CTP</name>
        <dbReference type="ChEBI" id="CHEBI:37563"/>
    </ligand>
</feature>
<dbReference type="GO" id="GO:0010181">
    <property type="term" value="F:FMN binding"/>
    <property type="evidence" value="ECO:0007669"/>
    <property type="project" value="UniProtKB-UniRule"/>
</dbReference>
<dbReference type="GO" id="GO:0071513">
    <property type="term" value="C:phosphopantothenoylcysteine decarboxylase complex"/>
    <property type="evidence" value="ECO:0007669"/>
    <property type="project" value="TreeGrafter"/>
</dbReference>
<comment type="caution">
    <text evidence="3">Lacks conserved residue(s) required for the propagation of feature annotation.</text>
</comment>
<feature type="binding site" evidence="3">
    <location>
        <position position="354"/>
    </location>
    <ligand>
        <name>CTP</name>
        <dbReference type="ChEBI" id="CHEBI:37563"/>
    </ligand>
</feature>
<keyword evidence="2 3" id="KW-0456">Lyase</keyword>
<gene>
    <name evidence="3" type="primary">coaBC</name>
    <name evidence="7" type="ORF">VP06_30345</name>
</gene>
<organism evidence="7 8">
    <name type="scientific">Methylobacterium aquaticum</name>
    <dbReference type="NCBI Taxonomy" id="270351"/>
    <lineage>
        <taxon>Bacteria</taxon>
        <taxon>Pseudomonadati</taxon>
        <taxon>Pseudomonadota</taxon>
        <taxon>Alphaproteobacteria</taxon>
        <taxon>Hyphomicrobiales</taxon>
        <taxon>Methylobacteriaceae</taxon>
        <taxon>Methylobacterium</taxon>
    </lineage>
</organism>
<feature type="binding site" evidence="3">
    <location>
        <position position="299"/>
    </location>
    <ligand>
        <name>CTP</name>
        <dbReference type="ChEBI" id="CHEBI:37563"/>
    </ligand>
</feature>
<feature type="binding site" evidence="3">
    <location>
        <position position="289"/>
    </location>
    <ligand>
        <name>CTP</name>
        <dbReference type="ChEBI" id="CHEBI:37563"/>
    </ligand>
</feature>
<feature type="region of interest" description="Phosphopantothenate--cysteine ligase" evidence="3">
    <location>
        <begin position="202"/>
        <end position="413"/>
    </location>
</feature>
<dbReference type="GO" id="GO:0015937">
    <property type="term" value="P:coenzyme A biosynthetic process"/>
    <property type="evidence" value="ECO:0007669"/>
    <property type="project" value="UniProtKB-UniRule"/>
</dbReference>
<dbReference type="InterPro" id="IPR007085">
    <property type="entry name" value="DNA/pantothenate-metab_flavo_C"/>
</dbReference>
<dbReference type="GO" id="GO:0015941">
    <property type="term" value="P:pantothenate catabolic process"/>
    <property type="evidence" value="ECO:0007669"/>
    <property type="project" value="InterPro"/>
</dbReference>
<dbReference type="PANTHER" id="PTHR14359">
    <property type="entry name" value="HOMO-OLIGOMERIC FLAVIN CONTAINING CYS DECARBOXYLASE FAMILY"/>
    <property type="match status" value="1"/>
</dbReference>
<keyword evidence="3 4" id="KW-0288">FMN</keyword>
<dbReference type="InterPro" id="IPR035929">
    <property type="entry name" value="CoaB-like_sf"/>
</dbReference>
<dbReference type="InterPro" id="IPR003382">
    <property type="entry name" value="Flavoprotein"/>
</dbReference>
<dbReference type="NCBIfam" id="TIGR00521">
    <property type="entry name" value="coaBC_dfp"/>
    <property type="match status" value="1"/>
</dbReference>
<dbReference type="Gene3D" id="3.40.50.1950">
    <property type="entry name" value="Flavin prenyltransferase-like"/>
    <property type="match status" value="1"/>
</dbReference>
<feature type="binding site" evidence="3">
    <location>
        <position position="336"/>
    </location>
    <ligand>
        <name>CTP</name>
        <dbReference type="ChEBI" id="CHEBI:37563"/>
    </ligand>
</feature>
<evidence type="ECO:0000313" key="8">
    <source>
        <dbReference type="Proteomes" id="UP000035929"/>
    </source>
</evidence>
<dbReference type="Pfam" id="PF04127">
    <property type="entry name" value="DFP"/>
    <property type="match status" value="1"/>
</dbReference>
<reference evidence="7 8" key="1">
    <citation type="submission" date="2015-03" db="EMBL/GenBank/DDBJ databases">
        <title>Genome sequencing of Methylobacterium aquaticum DSM16371 type strain.</title>
        <authorList>
            <person name="Chaudhry V."/>
            <person name="Patil P.B."/>
        </authorList>
    </citation>
    <scope>NUCLEOTIDE SEQUENCE [LARGE SCALE GENOMIC DNA]</scope>
    <source>
        <strain evidence="7 8">DSM 16371</strain>
    </source>
</reference>
<evidence type="ECO:0000256" key="2">
    <source>
        <dbReference type="ARBA" id="ARBA00023239"/>
    </source>
</evidence>
<comment type="catalytic activity">
    <reaction evidence="3 4">
        <text>N-[(R)-4-phosphopantothenoyl]-L-cysteine + H(+) = (R)-4'-phosphopantetheine + CO2</text>
        <dbReference type="Rhea" id="RHEA:16793"/>
        <dbReference type="ChEBI" id="CHEBI:15378"/>
        <dbReference type="ChEBI" id="CHEBI:16526"/>
        <dbReference type="ChEBI" id="CHEBI:59458"/>
        <dbReference type="ChEBI" id="CHEBI:61723"/>
        <dbReference type="EC" id="4.1.1.36"/>
    </reaction>
</comment>
<dbReference type="UniPathway" id="UPA00241">
    <property type="reaction ID" value="UER00353"/>
</dbReference>
<dbReference type="PATRIC" id="fig|270351.6.peg.4499"/>
<feature type="binding site" evidence="3">
    <location>
        <position position="350"/>
    </location>
    <ligand>
        <name>CTP</name>
        <dbReference type="ChEBI" id="CHEBI:37563"/>
    </ligand>
</feature>
<keyword evidence="3 4" id="KW-0436">Ligase</keyword>
<keyword evidence="1 3" id="KW-0210">Decarboxylase</keyword>
<comment type="pathway">
    <text evidence="3 4">Cofactor biosynthesis; coenzyme A biosynthesis; CoA from (R)-pantothenate: step 2/5.</text>
</comment>
<evidence type="ECO:0000256" key="1">
    <source>
        <dbReference type="ARBA" id="ARBA00022793"/>
    </source>
</evidence>
<keyword evidence="3" id="KW-0479">Metal-binding</keyword>
<dbReference type="GO" id="GO:0046872">
    <property type="term" value="F:metal ion binding"/>
    <property type="evidence" value="ECO:0007669"/>
    <property type="project" value="UniProtKB-KW"/>
</dbReference>
<feature type="domain" description="DNA/pantothenate metabolism flavoprotein C-terminal" evidence="6">
    <location>
        <begin position="197"/>
        <end position="408"/>
    </location>
</feature>
<feature type="region of interest" description="Phosphopantothenoylcysteine decarboxylase" evidence="3">
    <location>
        <begin position="1"/>
        <end position="201"/>
    </location>
</feature>
<keyword evidence="3" id="KW-0511">Multifunctional enzyme</keyword>
<dbReference type="PANTHER" id="PTHR14359:SF6">
    <property type="entry name" value="PHOSPHOPANTOTHENOYLCYSTEINE DECARBOXYLASE"/>
    <property type="match status" value="1"/>
</dbReference>
<evidence type="ECO:0000259" key="6">
    <source>
        <dbReference type="Pfam" id="PF04127"/>
    </source>
</evidence>
<dbReference type="Proteomes" id="UP000035929">
    <property type="component" value="Unassembled WGS sequence"/>
</dbReference>
<dbReference type="InterPro" id="IPR005252">
    <property type="entry name" value="CoaBC"/>
</dbReference>
<evidence type="ECO:0000259" key="5">
    <source>
        <dbReference type="Pfam" id="PF02441"/>
    </source>
</evidence>